<dbReference type="GeneID" id="31359958"/>
<dbReference type="AlphaFoldDB" id="D3B7N3"/>
<dbReference type="SUPFAM" id="SSF117281">
    <property type="entry name" value="Kelch motif"/>
    <property type="match status" value="1"/>
</dbReference>
<name>D3B7N3_HETP5</name>
<keyword evidence="5" id="KW-1185">Reference proteome</keyword>
<keyword evidence="1" id="KW-0880">Kelch repeat</keyword>
<evidence type="ECO:0000313" key="4">
    <source>
        <dbReference type="EMBL" id="EFA82776.1"/>
    </source>
</evidence>
<dbReference type="STRING" id="670386.D3B7N3"/>
<dbReference type="RefSeq" id="XP_020434893.1">
    <property type="nucleotide sequence ID" value="XM_020575373.1"/>
</dbReference>
<dbReference type="EMBL" id="ADBJ01000018">
    <property type="protein sequence ID" value="EFA82776.1"/>
    <property type="molecule type" value="Genomic_DNA"/>
</dbReference>
<feature type="region of interest" description="Disordered" evidence="3">
    <location>
        <begin position="121"/>
        <end position="153"/>
    </location>
</feature>
<proteinExistence type="predicted"/>
<reference evidence="4 5" key="1">
    <citation type="journal article" date="2011" name="Genome Res.">
        <title>Phylogeny-wide analysis of social amoeba genomes highlights ancient origins for complex intercellular communication.</title>
        <authorList>
            <person name="Heidel A.J."/>
            <person name="Lawal H.M."/>
            <person name="Felder M."/>
            <person name="Schilde C."/>
            <person name="Helps N.R."/>
            <person name="Tunggal B."/>
            <person name="Rivero F."/>
            <person name="John U."/>
            <person name="Schleicher M."/>
            <person name="Eichinger L."/>
            <person name="Platzer M."/>
            <person name="Noegel A.A."/>
            <person name="Schaap P."/>
            <person name="Gloeckner G."/>
        </authorList>
    </citation>
    <scope>NUCLEOTIDE SEQUENCE [LARGE SCALE GENOMIC DNA]</scope>
    <source>
        <strain evidence="5">ATCC 26659 / Pp 5 / PN500</strain>
    </source>
</reference>
<evidence type="ECO:0000256" key="3">
    <source>
        <dbReference type="SAM" id="MobiDB-lite"/>
    </source>
</evidence>
<comment type="caution">
    <text evidence="4">The sequence shown here is derived from an EMBL/GenBank/DDBJ whole genome shotgun (WGS) entry which is preliminary data.</text>
</comment>
<gene>
    <name evidence="4" type="ORF">PPL_04471</name>
</gene>
<evidence type="ECO:0000313" key="5">
    <source>
        <dbReference type="Proteomes" id="UP000001396"/>
    </source>
</evidence>
<dbReference type="Gene3D" id="2.120.10.80">
    <property type="entry name" value="Kelch-type beta propeller"/>
    <property type="match status" value="2"/>
</dbReference>
<keyword evidence="2" id="KW-0677">Repeat</keyword>
<evidence type="ECO:0000256" key="1">
    <source>
        <dbReference type="ARBA" id="ARBA00022441"/>
    </source>
</evidence>
<dbReference type="Proteomes" id="UP000001396">
    <property type="component" value="Unassembled WGS sequence"/>
</dbReference>
<evidence type="ECO:0000256" key="2">
    <source>
        <dbReference type="ARBA" id="ARBA00022737"/>
    </source>
</evidence>
<protein>
    <recommendedName>
        <fullName evidence="6">Kelch repeat-containing protein</fullName>
    </recommendedName>
</protein>
<dbReference type="OMA" id="WYQVNVE"/>
<dbReference type="PANTHER" id="PTHR46093:SF3">
    <property type="entry name" value="ACYL-COA-BINDING DOMAIN-CONTAINING PROTEIN 4"/>
    <property type="match status" value="1"/>
</dbReference>
<dbReference type="InParanoid" id="D3B7N3"/>
<evidence type="ECO:0008006" key="6">
    <source>
        <dbReference type="Google" id="ProtNLM"/>
    </source>
</evidence>
<organism evidence="4 5">
    <name type="scientific">Heterostelium pallidum (strain ATCC 26659 / Pp 5 / PN500)</name>
    <name type="common">Cellular slime mold</name>
    <name type="synonym">Polysphondylium pallidum</name>
    <dbReference type="NCBI Taxonomy" id="670386"/>
    <lineage>
        <taxon>Eukaryota</taxon>
        <taxon>Amoebozoa</taxon>
        <taxon>Evosea</taxon>
        <taxon>Eumycetozoa</taxon>
        <taxon>Dictyostelia</taxon>
        <taxon>Acytosteliales</taxon>
        <taxon>Acytosteliaceae</taxon>
        <taxon>Heterostelium</taxon>
    </lineage>
</organism>
<dbReference type="Pfam" id="PF24681">
    <property type="entry name" value="Kelch_KLHDC2_KLHL20_DRC7"/>
    <property type="match status" value="1"/>
</dbReference>
<accession>D3B7N3</accession>
<dbReference type="InterPro" id="IPR015915">
    <property type="entry name" value="Kelch-typ_b-propeller"/>
</dbReference>
<sequence length="430" mass="47832">MWYQVNVEGCQPQVRVSHGSTILHQSSENSGEIGRVVLYGGKNNTTCKPELSFISIGIGCTEDIAKPQSKQSLGKLSKLLGGSAASIAQSTNSHITNSSSTTTTTNSQTYVNNHNAQYNHFSNINNNNNNSSSSNHHQQQQQPQQSFSIQQQSKPRKTYSKLPIYSGSVIFHSENASTNGSGPGLRLNHSMVAINSGMHKGKIILFGGTDEDGNINCSDDLFILDSEQLWWERVRPTGTHLPASRHSHFSFQISNDSVIIFSGIDINNQVLNDIHILTLTSQNLLKWSQPNISGLTPDLKNKNFKVGYSNNSIWVIQTDGILYRFDIVNFKWNIVQYKGKSPIVDDRIISCTSYANYLVFLVDNEIYFFDTIQLEWLGSSIDGDLPFKRRGHSITMVGSMLVVVGGQCEYPLSTVLTKDIEIIDLKPFLF</sequence>
<dbReference type="FunCoup" id="D3B7N3">
    <property type="interactions" value="1"/>
</dbReference>
<dbReference type="PANTHER" id="PTHR46093">
    <property type="entry name" value="ACYL-COA-BINDING DOMAIN-CONTAINING PROTEIN 5"/>
    <property type="match status" value="1"/>
</dbReference>